<evidence type="ECO:0000256" key="1">
    <source>
        <dbReference type="SAM" id="MobiDB-lite"/>
    </source>
</evidence>
<dbReference type="Proteomes" id="UP001233999">
    <property type="component" value="Unassembled WGS sequence"/>
</dbReference>
<sequence>RRQDLFVYTMSPASQGNLEVERYIGSCLISSSVRVTNASGVLNRGNAVGGGVRGCSLWVTRSQRRCRRKLGWAPLISMAPSNSRRNRKPSTSSNVRAIVNNGSNVKNGVDVDQGSQQSRTPLSRLAIHTQGAPLILAGRYNISGRKNNVNHNRGTPPRQVRSSDISVRRSNSVRDTRDTAGSGGSANGSNGGTPNSDCLSVASDESSGHSENSLPRIIKPRKRRKKDRKPPPQTNAPPPEIPNSTTSNELKNPPLECPSIVTLKPYIPARYEIYDNSRPPYVVETLRDDEQVSHTSEEDNHEPKLHHNFDDVEEDDDEGLHVESGTLFPYPCPPTLCQCRYCDPSGLIWDVDQHCYSPFLTPPSPTAEKNSLSYSKSPFTNTPLFLTPPPTEVRTFDFLNKDIKSSPTSSVFLSDNDHSSSMLRRSWSEPLPSTLRSGSVVSRDQDSNGNFGVIGRGKSRNEENEIRASNNRDLQNTICESTSSNVTVSTSQSLEVSTEIVTSPNGHRDIEIKFYSSSPPVGTAVISPVDTKGNCEEKNSDTARISSPCQSDKLDSQEVICVWENNDESVCAGGKKVSSLDSVDGARCDEVISNITEKMFSEQSAKKLGEGVNQLHLHAEE</sequence>
<protein>
    <submittedName>
        <fullName evidence="2">Uncharacterized protein</fullName>
    </submittedName>
</protein>
<reference evidence="2" key="1">
    <citation type="journal article" date="2023" name="IScience">
        <title>Live-bearing cockroach genome reveals convergent evolutionary mechanisms linked to viviparity in insects and beyond.</title>
        <authorList>
            <person name="Fouks B."/>
            <person name="Harrison M.C."/>
            <person name="Mikhailova A.A."/>
            <person name="Marchal E."/>
            <person name="English S."/>
            <person name="Carruthers M."/>
            <person name="Jennings E.C."/>
            <person name="Chiamaka E.L."/>
            <person name="Frigard R.A."/>
            <person name="Pippel M."/>
            <person name="Attardo G.M."/>
            <person name="Benoit J.B."/>
            <person name="Bornberg-Bauer E."/>
            <person name="Tobe S.S."/>
        </authorList>
    </citation>
    <scope>NUCLEOTIDE SEQUENCE</scope>
    <source>
        <strain evidence="2">Stay&amp;Tobe</strain>
    </source>
</reference>
<feature type="region of interest" description="Disordered" evidence="1">
    <location>
        <begin position="144"/>
        <end position="254"/>
    </location>
</feature>
<feature type="compositionally biased region" description="Polar residues" evidence="1">
    <location>
        <begin position="79"/>
        <end position="106"/>
    </location>
</feature>
<feature type="compositionally biased region" description="Pro residues" evidence="1">
    <location>
        <begin position="231"/>
        <end position="241"/>
    </location>
</feature>
<feature type="compositionally biased region" description="Polar residues" evidence="1">
    <location>
        <begin position="434"/>
        <end position="450"/>
    </location>
</feature>
<feature type="compositionally biased region" description="Polar residues" evidence="1">
    <location>
        <begin position="467"/>
        <end position="476"/>
    </location>
</feature>
<dbReference type="EMBL" id="JASPKZ010007836">
    <property type="protein sequence ID" value="KAJ9581899.1"/>
    <property type="molecule type" value="Genomic_DNA"/>
</dbReference>
<evidence type="ECO:0000313" key="3">
    <source>
        <dbReference type="Proteomes" id="UP001233999"/>
    </source>
</evidence>
<feature type="non-terminal residue" evidence="2">
    <location>
        <position position="621"/>
    </location>
</feature>
<name>A0AAD7ZJL2_DIPPU</name>
<feature type="compositionally biased region" description="Polar residues" evidence="1">
    <location>
        <begin position="160"/>
        <end position="170"/>
    </location>
</feature>
<proteinExistence type="predicted"/>
<feature type="compositionally biased region" description="Polar residues" evidence="1">
    <location>
        <begin position="144"/>
        <end position="153"/>
    </location>
</feature>
<comment type="caution">
    <text evidence="2">The sequence shown here is derived from an EMBL/GenBank/DDBJ whole genome shotgun (WGS) entry which is preliminary data.</text>
</comment>
<reference evidence="2" key="2">
    <citation type="submission" date="2023-05" db="EMBL/GenBank/DDBJ databases">
        <authorList>
            <person name="Fouks B."/>
        </authorList>
    </citation>
    <scope>NUCLEOTIDE SEQUENCE</scope>
    <source>
        <strain evidence="2">Stay&amp;Tobe</strain>
        <tissue evidence="2">Testes</tissue>
    </source>
</reference>
<evidence type="ECO:0000313" key="2">
    <source>
        <dbReference type="EMBL" id="KAJ9581899.1"/>
    </source>
</evidence>
<gene>
    <name evidence="2" type="ORF">L9F63_003758</name>
</gene>
<feature type="region of interest" description="Disordered" evidence="1">
    <location>
        <begin position="422"/>
        <end position="476"/>
    </location>
</feature>
<dbReference type="AlphaFoldDB" id="A0AAD7ZJL2"/>
<organism evidence="2 3">
    <name type="scientific">Diploptera punctata</name>
    <name type="common">Pacific beetle cockroach</name>
    <dbReference type="NCBI Taxonomy" id="6984"/>
    <lineage>
        <taxon>Eukaryota</taxon>
        <taxon>Metazoa</taxon>
        <taxon>Ecdysozoa</taxon>
        <taxon>Arthropoda</taxon>
        <taxon>Hexapoda</taxon>
        <taxon>Insecta</taxon>
        <taxon>Pterygota</taxon>
        <taxon>Neoptera</taxon>
        <taxon>Polyneoptera</taxon>
        <taxon>Dictyoptera</taxon>
        <taxon>Blattodea</taxon>
        <taxon>Blaberoidea</taxon>
        <taxon>Blaberidae</taxon>
        <taxon>Diplopterinae</taxon>
        <taxon>Diploptera</taxon>
    </lineage>
</organism>
<feature type="compositionally biased region" description="Basic residues" evidence="1">
    <location>
        <begin position="218"/>
        <end position="228"/>
    </location>
</feature>
<feature type="region of interest" description="Disordered" evidence="1">
    <location>
        <begin position="79"/>
        <end position="119"/>
    </location>
</feature>
<keyword evidence="3" id="KW-1185">Reference proteome</keyword>
<accession>A0AAD7ZJL2</accession>
<feature type="compositionally biased region" description="Gly residues" evidence="1">
    <location>
        <begin position="181"/>
        <end position="191"/>
    </location>
</feature>
<feature type="compositionally biased region" description="Polar residues" evidence="1">
    <location>
        <begin position="193"/>
        <end position="213"/>
    </location>
</feature>